<feature type="binding site" evidence="15">
    <location>
        <position position="548"/>
    </location>
    <ligand>
        <name>Ca(2+)</name>
        <dbReference type="ChEBI" id="CHEBI:29108"/>
    </ligand>
</feature>
<dbReference type="EMBL" id="KN831773">
    <property type="protein sequence ID" value="KIM44821.1"/>
    <property type="molecule type" value="Genomic_DNA"/>
</dbReference>
<evidence type="ECO:0000256" key="7">
    <source>
        <dbReference type="ARBA" id="ARBA00022723"/>
    </source>
</evidence>
<dbReference type="CDD" id="cd11377">
    <property type="entry name" value="Pro-peptidase_S53"/>
    <property type="match status" value="1"/>
</dbReference>
<dbReference type="PROSITE" id="PS51695">
    <property type="entry name" value="SEDOLISIN"/>
    <property type="match status" value="1"/>
</dbReference>
<reference evidence="19" key="2">
    <citation type="submission" date="2015-01" db="EMBL/GenBank/DDBJ databases">
        <title>Evolutionary Origins and Diversification of the Mycorrhizal Mutualists.</title>
        <authorList>
            <consortium name="DOE Joint Genome Institute"/>
            <consortium name="Mycorrhizal Genomics Consortium"/>
            <person name="Kohler A."/>
            <person name="Kuo A."/>
            <person name="Nagy L.G."/>
            <person name="Floudas D."/>
            <person name="Copeland A."/>
            <person name="Barry K.W."/>
            <person name="Cichocki N."/>
            <person name="Veneault-Fourrey C."/>
            <person name="LaButti K."/>
            <person name="Lindquist E.A."/>
            <person name="Lipzen A."/>
            <person name="Lundell T."/>
            <person name="Morin E."/>
            <person name="Murat C."/>
            <person name="Riley R."/>
            <person name="Ohm R."/>
            <person name="Sun H."/>
            <person name="Tunlid A."/>
            <person name="Henrissat B."/>
            <person name="Grigoriev I.V."/>
            <person name="Hibbett D.S."/>
            <person name="Martin F."/>
        </authorList>
    </citation>
    <scope>NUCLEOTIDE SEQUENCE [LARGE SCALE GENOMIC DNA]</scope>
    <source>
        <strain evidence="19">h7</strain>
    </source>
</reference>
<dbReference type="InterPro" id="IPR050819">
    <property type="entry name" value="Tripeptidyl-peptidase_I"/>
</dbReference>
<dbReference type="PANTHER" id="PTHR14218">
    <property type="entry name" value="PROTEASE S8 TRIPEPTIDYL PEPTIDASE I CLN2"/>
    <property type="match status" value="1"/>
</dbReference>
<feature type="chain" id="PRO_5002176114" description="tripeptidyl-peptidase II" evidence="16">
    <location>
        <begin position="18"/>
        <end position="586"/>
    </location>
</feature>
<dbReference type="PROSITE" id="PS00138">
    <property type="entry name" value="SUBTILASE_SER"/>
    <property type="match status" value="1"/>
</dbReference>
<dbReference type="InterPro" id="IPR015366">
    <property type="entry name" value="S53_propep"/>
</dbReference>
<evidence type="ECO:0000313" key="18">
    <source>
        <dbReference type="EMBL" id="KIM44821.1"/>
    </source>
</evidence>
<keyword evidence="13" id="KW-0865">Zymogen</keyword>
<dbReference type="Pfam" id="PF09286">
    <property type="entry name" value="Pro-kuma_activ"/>
    <property type="match status" value="1"/>
</dbReference>
<evidence type="ECO:0000313" key="19">
    <source>
        <dbReference type="Proteomes" id="UP000053424"/>
    </source>
</evidence>
<dbReference type="OrthoDB" id="409122at2759"/>
<evidence type="ECO:0000256" key="5">
    <source>
        <dbReference type="ARBA" id="ARBA00022525"/>
    </source>
</evidence>
<keyword evidence="6 15" id="KW-0645">Protease</keyword>
<evidence type="ECO:0000256" key="15">
    <source>
        <dbReference type="PROSITE-ProRule" id="PRU01032"/>
    </source>
</evidence>
<keyword evidence="10 15" id="KW-0720">Serine protease</keyword>
<dbReference type="EC" id="3.4.14.10" evidence="4"/>
<reference evidence="18 19" key="1">
    <citation type="submission" date="2014-04" db="EMBL/GenBank/DDBJ databases">
        <authorList>
            <consortium name="DOE Joint Genome Institute"/>
            <person name="Kuo A."/>
            <person name="Gay G."/>
            <person name="Dore J."/>
            <person name="Kohler A."/>
            <person name="Nagy L.G."/>
            <person name="Floudas D."/>
            <person name="Copeland A."/>
            <person name="Barry K.W."/>
            <person name="Cichocki N."/>
            <person name="Veneault-Fourrey C."/>
            <person name="LaButti K."/>
            <person name="Lindquist E.A."/>
            <person name="Lipzen A."/>
            <person name="Lundell T."/>
            <person name="Morin E."/>
            <person name="Murat C."/>
            <person name="Sun H."/>
            <person name="Tunlid A."/>
            <person name="Henrissat B."/>
            <person name="Grigoriev I.V."/>
            <person name="Hibbett D.S."/>
            <person name="Martin F."/>
            <person name="Nordberg H.P."/>
            <person name="Cantor M.N."/>
            <person name="Hua S.X."/>
        </authorList>
    </citation>
    <scope>NUCLEOTIDE SEQUENCE [LARGE SCALE GENOMIC DNA]</scope>
    <source>
        <strain evidence="19">h7</strain>
    </source>
</reference>
<dbReference type="PANTHER" id="PTHR14218:SF15">
    <property type="entry name" value="TRIPEPTIDYL-PEPTIDASE 1"/>
    <property type="match status" value="1"/>
</dbReference>
<evidence type="ECO:0000256" key="12">
    <source>
        <dbReference type="ARBA" id="ARBA00023026"/>
    </source>
</evidence>
<comment type="catalytic activity">
    <reaction evidence="1">
        <text>Release of an N-terminal tripeptide from a polypeptide.</text>
        <dbReference type="EC" id="3.4.14.10"/>
    </reaction>
</comment>
<feature type="signal peptide" evidence="16">
    <location>
        <begin position="1"/>
        <end position="17"/>
    </location>
</feature>
<keyword evidence="5" id="KW-0964">Secreted</keyword>
<proteinExistence type="predicted"/>
<feature type="binding site" evidence="15">
    <location>
        <position position="549"/>
    </location>
    <ligand>
        <name>Ca(2+)</name>
        <dbReference type="ChEBI" id="CHEBI:29108"/>
    </ligand>
</feature>
<dbReference type="GO" id="GO:0004252">
    <property type="term" value="F:serine-type endopeptidase activity"/>
    <property type="evidence" value="ECO:0007669"/>
    <property type="project" value="UniProtKB-UniRule"/>
</dbReference>
<dbReference type="Proteomes" id="UP000053424">
    <property type="component" value="Unassembled WGS sequence"/>
</dbReference>
<evidence type="ECO:0000256" key="8">
    <source>
        <dbReference type="ARBA" id="ARBA00022729"/>
    </source>
</evidence>
<sequence>MLWTTFLLLGLARLCTSEVLTKRWDDVAEKHSWVETPRGWQLKGPAPSKHIFQLKIGLKQHGFEDLVANLMEISDPAHSRYAQHLTKEEVEGFNAPHPDSTEAVNAWLDFHGIGPESTVDRSRAGDWITLRVSVAQAEKMLGAKYNIYQHGPSGEEVVRTLSYSLPQELHSHIDVVAPTTYFGTLRSMRSTSFLQPRPGSDVAASIAPISDATIPSSCRTTITPACLRNLYNTSTYVPAATNVNKLGVAGYLGEFANTADLQTFFKRFRTDAVGSTFTTVLVHGGGNDQLNPGVEANLDIQYTTGISFPTPNIYYSTGGSPPFIPDSQTPTNTNEPYLDFLNFLLAQKTIPQTLTTSYGDDEQTVPLDYATTVCNMFATLGSLGTTVFFSSGDFGVGGGDCLTNDGTSKTLFQPAFPASCPFVTAVGGTKGINPETAVSFSGGGFSRYFAAPSYQTTAVNTFLAGLGTKFSGLFNKAGRAYPDVSAQGQNFQVVVGGTTENVAGTSASSPTVAGVFSLLNDFRLSKNKTSLGFINPLIYSTAKSGFTDIKSGSNPGCGTAGFTAGTGWDPVTGLGTPNFLALQALV</sequence>
<feature type="active site" description="Charge relay system" evidence="15">
    <location>
        <position position="506"/>
    </location>
</feature>
<comment type="cofactor">
    <cofactor evidence="15">
        <name>Ca(2+)</name>
        <dbReference type="ChEBI" id="CHEBI:29108"/>
    </cofactor>
    <text evidence="15">Binds 1 Ca(2+) ion per subunit.</text>
</comment>
<keyword evidence="11 15" id="KW-0106">Calcium</keyword>
<dbReference type="GO" id="GO:0006508">
    <property type="term" value="P:proteolysis"/>
    <property type="evidence" value="ECO:0007669"/>
    <property type="project" value="UniProtKB-KW"/>
</dbReference>
<dbReference type="FunFam" id="3.40.50.200:FF:000015">
    <property type="entry name" value="Tripeptidyl peptidase A"/>
    <property type="match status" value="1"/>
</dbReference>
<dbReference type="InterPro" id="IPR030400">
    <property type="entry name" value="Sedolisin_dom"/>
</dbReference>
<keyword evidence="7 15" id="KW-0479">Metal-binding</keyword>
<evidence type="ECO:0000256" key="13">
    <source>
        <dbReference type="ARBA" id="ARBA00023145"/>
    </source>
</evidence>
<evidence type="ECO:0000256" key="3">
    <source>
        <dbReference type="ARBA" id="ARBA00004239"/>
    </source>
</evidence>
<keyword evidence="14" id="KW-0325">Glycoprotein</keyword>
<evidence type="ECO:0000256" key="2">
    <source>
        <dbReference type="ARBA" id="ARBA00002451"/>
    </source>
</evidence>
<evidence type="ECO:0000256" key="4">
    <source>
        <dbReference type="ARBA" id="ARBA00012462"/>
    </source>
</evidence>
<organism evidence="18 19">
    <name type="scientific">Hebeloma cylindrosporum</name>
    <dbReference type="NCBI Taxonomy" id="76867"/>
    <lineage>
        <taxon>Eukaryota</taxon>
        <taxon>Fungi</taxon>
        <taxon>Dikarya</taxon>
        <taxon>Basidiomycota</taxon>
        <taxon>Agaricomycotina</taxon>
        <taxon>Agaricomycetes</taxon>
        <taxon>Agaricomycetidae</taxon>
        <taxon>Agaricales</taxon>
        <taxon>Agaricineae</taxon>
        <taxon>Hymenogastraceae</taxon>
        <taxon>Hebeloma</taxon>
    </lineage>
</organism>
<dbReference type="GO" id="GO:0008240">
    <property type="term" value="F:tripeptidyl-peptidase activity"/>
    <property type="evidence" value="ECO:0007669"/>
    <property type="project" value="UniProtKB-EC"/>
</dbReference>
<protein>
    <recommendedName>
        <fullName evidence="4">tripeptidyl-peptidase II</fullName>
        <ecNumber evidence="4">3.4.14.10</ecNumber>
    </recommendedName>
</protein>
<evidence type="ECO:0000256" key="14">
    <source>
        <dbReference type="ARBA" id="ARBA00023180"/>
    </source>
</evidence>
<keyword evidence="8 16" id="KW-0732">Signal</keyword>
<evidence type="ECO:0000256" key="10">
    <source>
        <dbReference type="ARBA" id="ARBA00022825"/>
    </source>
</evidence>
<evidence type="ECO:0000256" key="9">
    <source>
        <dbReference type="ARBA" id="ARBA00022801"/>
    </source>
</evidence>
<dbReference type="AlphaFoldDB" id="A0A0C3CM18"/>
<dbReference type="STRING" id="686832.A0A0C3CM18"/>
<keyword evidence="19" id="KW-1185">Reference proteome</keyword>
<dbReference type="InterPro" id="IPR036852">
    <property type="entry name" value="Peptidase_S8/S53_dom_sf"/>
</dbReference>
<dbReference type="GO" id="GO:0046872">
    <property type="term" value="F:metal ion binding"/>
    <property type="evidence" value="ECO:0007669"/>
    <property type="project" value="UniProtKB-UniRule"/>
</dbReference>
<evidence type="ECO:0000259" key="17">
    <source>
        <dbReference type="PROSITE" id="PS51695"/>
    </source>
</evidence>
<evidence type="ECO:0000256" key="16">
    <source>
        <dbReference type="SAM" id="SignalP"/>
    </source>
</evidence>
<evidence type="ECO:0000256" key="6">
    <source>
        <dbReference type="ARBA" id="ARBA00022670"/>
    </source>
</evidence>
<dbReference type="Gene3D" id="3.40.50.200">
    <property type="entry name" value="Peptidase S8/S53 domain"/>
    <property type="match status" value="1"/>
</dbReference>
<dbReference type="GO" id="GO:0005576">
    <property type="term" value="C:extracellular region"/>
    <property type="evidence" value="ECO:0007669"/>
    <property type="project" value="UniProtKB-SubCell"/>
</dbReference>
<dbReference type="SMART" id="SM00944">
    <property type="entry name" value="Pro-kuma_activ"/>
    <property type="match status" value="1"/>
</dbReference>
<gene>
    <name evidence="18" type="ORF">M413DRAFT_432267</name>
</gene>
<comment type="subcellular location">
    <subcellularLocation>
        <location evidence="3">Secreted</location>
        <location evidence="3">Extracellular space</location>
    </subcellularLocation>
</comment>
<dbReference type="HOGENOM" id="CLU_013783_3_0_1"/>
<dbReference type="InterPro" id="IPR023828">
    <property type="entry name" value="Peptidase_S8_Ser-AS"/>
</dbReference>
<dbReference type="InterPro" id="IPR000209">
    <property type="entry name" value="Peptidase_S8/S53_dom"/>
</dbReference>
<accession>A0A0C3CM18</accession>
<dbReference type="Pfam" id="PF00082">
    <property type="entry name" value="Peptidase_S8"/>
    <property type="match status" value="1"/>
</dbReference>
<feature type="active site" description="Charge relay system" evidence="15">
    <location>
        <position position="299"/>
    </location>
</feature>
<feature type="active site" description="Charge relay system" evidence="15">
    <location>
        <position position="295"/>
    </location>
</feature>
<dbReference type="CDD" id="cd04056">
    <property type="entry name" value="Peptidases_S53"/>
    <property type="match status" value="1"/>
</dbReference>
<keyword evidence="9 15" id="KW-0378">Hydrolase</keyword>
<feature type="binding site" evidence="15">
    <location>
        <position position="567"/>
    </location>
    <ligand>
        <name>Ca(2+)</name>
        <dbReference type="ChEBI" id="CHEBI:29108"/>
    </ligand>
</feature>
<evidence type="ECO:0000256" key="1">
    <source>
        <dbReference type="ARBA" id="ARBA00001910"/>
    </source>
</evidence>
<name>A0A0C3CM18_HEBCY</name>
<dbReference type="SUPFAM" id="SSF52743">
    <property type="entry name" value="Subtilisin-like"/>
    <property type="match status" value="1"/>
</dbReference>
<dbReference type="SUPFAM" id="SSF54897">
    <property type="entry name" value="Protease propeptides/inhibitors"/>
    <property type="match status" value="1"/>
</dbReference>
<keyword evidence="12" id="KW-0843">Virulence</keyword>
<evidence type="ECO:0000256" key="11">
    <source>
        <dbReference type="ARBA" id="ARBA00022837"/>
    </source>
</evidence>
<feature type="domain" description="Peptidase S53" evidence="17">
    <location>
        <begin position="221"/>
        <end position="586"/>
    </location>
</feature>
<feature type="binding site" evidence="15">
    <location>
        <position position="569"/>
    </location>
    <ligand>
        <name>Ca(2+)</name>
        <dbReference type="ChEBI" id="CHEBI:29108"/>
    </ligand>
</feature>
<comment type="function">
    <text evidence="2">Secreted tripeptidyl-peptidase which degrades proteins at acidic pHs and is involved in virulence.</text>
</comment>